<evidence type="ECO:0000256" key="16">
    <source>
        <dbReference type="ARBA" id="ARBA00029351"/>
    </source>
</evidence>
<name>A0A7H8N553_9ACTN</name>
<keyword evidence="8" id="KW-0679">Respiratory chain</keyword>
<sequence>MSTATDTRRKKAPAGERVADWADSRLGIYSLAKANMRKIFPDHWSFMLGEVCLYSFIIIILTGVYLTMFFNPSMGEVVYDGPYVPMQGIRMSEAYKSTLDISFEVRGGLLIRQIHHWAALIFIGSMFVHMMRVFFTGAYRKPREMNWVFGFLLLVLGLFTGLTGYSLPDDLLSGTGVRFTQGAILSVPLVGTYLSMFLFGGEFPGHDFVGRFYSIHILLLPGIMLGLVVAHLIMVFLHKHTHWAGPGKTNTNVVGTPFLPVYMGKAGGFFFLVFGVIAAIAAVATINPVWAIGPYRPDQVSTGAQPDWYLGFAEGLIRVMPGWEINMWGHTLVLGVFIPLVIFPLMLVSIAVYPFIESWATGDKRHHHLLDRPRNTPVRTGFGVAWCVSYLTMLVAGGNDIWATHFHLSINAITWFSRIAFFVAPVVAFIVTKRICLGLQRRDKEKVLHGRESGIIKRLPHGEFIEVHEPLSSDQLHTLTAHDQYQPLELEPEVDENGVVRKPTRSEKLRVKLSKGLYGEDSQIAKPTVEEYKEITSGHGHH</sequence>
<gene>
    <name evidence="18" type="ORF">HUT08_07785</name>
</gene>
<evidence type="ECO:0000256" key="15">
    <source>
        <dbReference type="ARBA" id="ARBA00023136"/>
    </source>
</evidence>
<keyword evidence="9" id="KW-0812">Transmembrane</keyword>
<dbReference type="InterPro" id="IPR016174">
    <property type="entry name" value="Di-haem_cyt_TM"/>
</dbReference>
<evidence type="ECO:0000256" key="7">
    <source>
        <dbReference type="ARBA" id="ARBA00022617"/>
    </source>
</evidence>
<evidence type="ECO:0000256" key="2">
    <source>
        <dbReference type="ARBA" id="ARBA00004651"/>
    </source>
</evidence>
<evidence type="ECO:0000256" key="14">
    <source>
        <dbReference type="ARBA" id="ARBA00023004"/>
    </source>
</evidence>
<dbReference type="Pfam" id="PF13631">
    <property type="entry name" value="Cytochrom_B_N_2"/>
    <property type="match status" value="1"/>
</dbReference>
<organism evidence="18 19">
    <name type="scientific">Streptomyces buecherae</name>
    <dbReference type="NCBI Taxonomy" id="2763006"/>
    <lineage>
        <taxon>Bacteria</taxon>
        <taxon>Bacillati</taxon>
        <taxon>Actinomycetota</taxon>
        <taxon>Actinomycetes</taxon>
        <taxon>Kitasatosporales</taxon>
        <taxon>Streptomycetaceae</taxon>
        <taxon>Streptomyces</taxon>
    </lineage>
</organism>
<dbReference type="GO" id="GO:0046872">
    <property type="term" value="F:metal ion binding"/>
    <property type="evidence" value="ECO:0007669"/>
    <property type="project" value="UniProtKB-KW"/>
</dbReference>
<evidence type="ECO:0000256" key="1">
    <source>
        <dbReference type="ARBA" id="ARBA00001971"/>
    </source>
</evidence>
<evidence type="ECO:0000256" key="4">
    <source>
        <dbReference type="ARBA" id="ARBA00016116"/>
    </source>
</evidence>
<keyword evidence="11" id="KW-1278">Translocase</keyword>
<evidence type="ECO:0000256" key="9">
    <source>
        <dbReference type="ARBA" id="ARBA00022692"/>
    </source>
</evidence>
<dbReference type="GO" id="GO:0022904">
    <property type="term" value="P:respiratory electron transport chain"/>
    <property type="evidence" value="ECO:0007669"/>
    <property type="project" value="InterPro"/>
</dbReference>
<comment type="subcellular location">
    <subcellularLocation>
        <location evidence="2">Cell membrane</location>
        <topology evidence="2">Multi-pass membrane protein</topology>
    </subcellularLocation>
</comment>
<evidence type="ECO:0000313" key="19">
    <source>
        <dbReference type="Proteomes" id="UP000509303"/>
    </source>
</evidence>
<keyword evidence="10" id="KW-0479">Metal-binding</keyword>
<dbReference type="RefSeq" id="WP_176161197.1">
    <property type="nucleotide sequence ID" value="NZ_CP054929.1"/>
</dbReference>
<keyword evidence="7" id="KW-0349">Heme</keyword>
<dbReference type="FunFam" id="1.20.810.10:FF:000007">
    <property type="entry name" value="Ubiquinol-cytochrome C reductase B subunit"/>
    <property type="match status" value="1"/>
</dbReference>
<dbReference type="EMBL" id="CP054929">
    <property type="protein sequence ID" value="QKW49463.1"/>
    <property type="molecule type" value="Genomic_DNA"/>
</dbReference>
<dbReference type="AlphaFoldDB" id="A0A7H8N553"/>
<keyword evidence="19" id="KW-1185">Reference proteome</keyword>
<evidence type="ECO:0000256" key="17">
    <source>
        <dbReference type="ARBA" id="ARBA00029568"/>
    </source>
</evidence>
<dbReference type="PANTHER" id="PTHR19271">
    <property type="entry name" value="CYTOCHROME B"/>
    <property type="match status" value="1"/>
</dbReference>
<evidence type="ECO:0000256" key="10">
    <source>
        <dbReference type="ARBA" id="ARBA00022723"/>
    </source>
</evidence>
<evidence type="ECO:0000256" key="5">
    <source>
        <dbReference type="ARBA" id="ARBA00022448"/>
    </source>
</evidence>
<dbReference type="GO" id="GO:0008121">
    <property type="term" value="F:quinol-cytochrome-c reductase activity"/>
    <property type="evidence" value="ECO:0007669"/>
    <property type="project" value="UniProtKB-EC"/>
</dbReference>
<dbReference type="PROSITE" id="PS51002">
    <property type="entry name" value="CYTB_NTER"/>
    <property type="match status" value="1"/>
</dbReference>
<dbReference type="InterPro" id="IPR027387">
    <property type="entry name" value="Cytb/b6-like_sf"/>
</dbReference>
<keyword evidence="14" id="KW-0408">Iron</keyword>
<dbReference type="Gene3D" id="1.20.810.10">
    <property type="entry name" value="Cytochrome Bc1 Complex, Chain C"/>
    <property type="match status" value="1"/>
</dbReference>
<proteinExistence type="predicted"/>
<evidence type="ECO:0000313" key="18">
    <source>
        <dbReference type="EMBL" id="QKW49463.1"/>
    </source>
</evidence>
<comment type="catalytic activity">
    <reaction evidence="16">
        <text>a quinol + 2 Fe(III)-[cytochrome c](out) = a quinone + 2 Fe(II)-[cytochrome c](out) + 2 H(+)(out)</text>
        <dbReference type="Rhea" id="RHEA:11484"/>
        <dbReference type="Rhea" id="RHEA-COMP:10350"/>
        <dbReference type="Rhea" id="RHEA-COMP:14399"/>
        <dbReference type="ChEBI" id="CHEBI:15378"/>
        <dbReference type="ChEBI" id="CHEBI:24646"/>
        <dbReference type="ChEBI" id="CHEBI:29033"/>
        <dbReference type="ChEBI" id="CHEBI:29034"/>
        <dbReference type="ChEBI" id="CHEBI:132124"/>
        <dbReference type="EC" id="7.1.1.8"/>
    </reaction>
</comment>
<accession>A0A7H8N553</accession>
<accession>A0A7G8KIM1</accession>
<keyword evidence="5" id="KW-0813">Transport</keyword>
<keyword evidence="13" id="KW-1133">Transmembrane helix</keyword>
<protein>
    <recommendedName>
        <fullName evidence="4">Cytochrome bc1 complex cytochrome b subunit</fullName>
        <ecNumber evidence="3">7.1.1.8</ecNumber>
    </recommendedName>
    <alternativeName>
        <fullName evidence="17">Cytochrome bc1 reductase complex subunit QcrB</fullName>
    </alternativeName>
</protein>
<comment type="cofactor">
    <cofactor evidence="1">
        <name>heme</name>
        <dbReference type="ChEBI" id="CHEBI:30413"/>
    </cofactor>
</comment>
<dbReference type="SUPFAM" id="SSF81342">
    <property type="entry name" value="Transmembrane di-heme cytochromes"/>
    <property type="match status" value="1"/>
</dbReference>
<reference evidence="18 19" key="1">
    <citation type="submission" date="2020-06" db="EMBL/GenBank/DDBJ databases">
        <title>Genome mining for natural products.</title>
        <authorList>
            <person name="Zhang B."/>
            <person name="Shi J."/>
            <person name="Ge H."/>
        </authorList>
    </citation>
    <scope>NUCLEOTIDE SEQUENCE [LARGE SCALE GENOMIC DNA]</scope>
    <source>
        <strain evidence="18 19">NA00687</strain>
    </source>
</reference>
<dbReference type="InterPro" id="IPR005797">
    <property type="entry name" value="Cyt_b/b6_N"/>
</dbReference>
<dbReference type="Proteomes" id="UP000509303">
    <property type="component" value="Chromosome"/>
</dbReference>
<evidence type="ECO:0000256" key="11">
    <source>
        <dbReference type="ARBA" id="ARBA00022967"/>
    </source>
</evidence>
<dbReference type="PANTHER" id="PTHR19271:SF16">
    <property type="entry name" value="CYTOCHROME B"/>
    <property type="match status" value="1"/>
</dbReference>
<evidence type="ECO:0000256" key="12">
    <source>
        <dbReference type="ARBA" id="ARBA00022982"/>
    </source>
</evidence>
<keyword evidence="15" id="KW-0472">Membrane</keyword>
<dbReference type="EC" id="7.1.1.8" evidence="3"/>
<dbReference type="GeneID" id="95464152"/>
<evidence type="ECO:0000256" key="3">
    <source>
        <dbReference type="ARBA" id="ARBA00012951"/>
    </source>
</evidence>
<evidence type="ECO:0000256" key="13">
    <source>
        <dbReference type="ARBA" id="ARBA00022989"/>
    </source>
</evidence>
<keyword evidence="12" id="KW-0249">Electron transport</keyword>
<keyword evidence="6" id="KW-1003">Cell membrane</keyword>
<dbReference type="GO" id="GO:0005886">
    <property type="term" value="C:plasma membrane"/>
    <property type="evidence" value="ECO:0007669"/>
    <property type="project" value="UniProtKB-SubCell"/>
</dbReference>
<dbReference type="GO" id="GO:0016491">
    <property type="term" value="F:oxidoreductase activity"/>
    <property type="evidence" value="ECO:0007669"/>
    <property type="project" value="InterPro"/>
</dbReference>
<evidence type="ECO:0000256" key="6">
    <source>
        <dbReference type="ARBA" id="ARBA00022475"/>
    </source>
</evidence>
<evidence type="ECO:0000256" key="8">
    <source>
        <dbReference type="ARBA" id="ARBA00022660"/>
    </source>
</evidence>